<dbReference type="GeneID" id="54991165"/>
<organism evidence="1 2">
    <name type="scientific">Pseudomonas phage Alpheus</name>
    <dbReference type="NCBI Taxonomy" id="2163983"/>
    <lineage>
        <taxon>Viruses</taxon>
        <taxon>Duplodnaviria</taxon>
        <taxon>Heunggongvirae</taxon>
        <taxon>Uroviricota</taxon>
        <taxon>Caudoviricetes</taxon>
        <taxon>Autographivirales</taxon>
        <taxon>Autosignataviridae</taxon>
        <taxon>Colwellvirinae</taxon>
        <taxon>Nerthusvirus</taxon>
        <taxon>Nerthusvirus alpheus</taxon>
        <taxon>Uliginvirus alpheus</taxon>
    </lineage>
</organism>
<evidence type="ECO:0000313" key="1">
    <source>
        <dbReference type="EMBL" id="AWD90745.1"/>
    </source>
</evidence>
<evidence type="ECO:0000313" key="2">
    <source>
        <dbReference type="Proteomes" id="UP000246678"/>
    </source>
</evidence>
<dbReference type="EMBL" id="MH113815">
    <property type="protein sequence ID" value="AWD90745.1"/>
    <property type="molecule type" value="Genomic_DNA"/>
</dbReference>
<protein>
    <submittedName>
        <fullName evidence="1">Uncharacterized protein</fullName>
    </submittedName>
</protein>
<dbReference type="Gene3D" id="3.40.50.300">
    <property type="entry name" value="P-loop containing nucleotide triphosphate hydrolases"/>
    <property type="match status" value="1"/>
</dbReference>
<proteinExistence type="predicted"/>
<reference evidence="2" key="1">
    <citation type="submission" date="2018-03" db="EMBL/GenBank/DDBJ databases">
        <title>Phage therapy in agriculture - a green tech approach to combat plant pathogenic bacteria.</title>
        <authorList>
            <person name="Djurhuus A.M."/>
            <person name="Carstens A.B."/>
            <person name="Hansen L.H."/>
        </authorList>
    </citation>
    <scope>NUCLEOTIDE SEQUENCE [LARGE SCALE GENOMIC DNA]</scope>
</reference>
<accession>A0A2S1GMY9</accession>
<dbReference type="KEGG" id="vg:54991165"/>
<dbReference type="Proteomes" id="UP000246678">
    <property type="component" value="Segment"/>
</dbReference>
<dbReference type="SUPFAM" id="SSF52540">
    <property type="entry name" value="P-loop containing nucleoside triphosphate hydrolases"/>
    <property type="match status" value="1"/>
</dbReference>
<sequence>MKVIVVVGGRASGRTTISEQLVKALGEEVRVIDMGAVQEVADEMRQVVDSDLEGLSVRLSRIDKLMDELRANPPNVVLHLRTSPHRQHIAVRRRRLPEDDTIRLGFLREQGRYLDAVVPQVSNRIGSFYFPVIVDRGVSLADFLPEIQQVLK</sequence>
<name>A0A2S1GMY9_9CAUD</name>
<dbReference type="RefSeq" id="YP_009800663.1">
    <property type="nucleotide sequence ID" value="NC_047957.1"/>
</dbReference>
<keyword evidence="2" id="KW-1185">Reference proteome</keyword>
<dbReference type="InterPro" id="IPR027417">
    <property type="entry name" value="P-loop_NTPase"/>
</dbReference>